<name>A0ABM1HVU1_POLDO</name>
<dbReference type="GeneID" id="107064184"/>
<comment type="similarity">
    <text evidence="1">Belongs to the dynein light chain Tctex-type family.</text>
</comment>
<dbReference type="CDD" id="cd21451">
    <property type="entry name" value="DLC-like_TCTEX1D"/>
    <property type="match status" value="1"/>
</dbReference>
<reference evidence="3" key="1">
    <citation type="submission" date="2025-08" db="UniProtKB">
        <authorList>
            <consortium name="RefSeq"/>
        </authorList>
    </citation>
    <scope>IDENTIFICATION</scope>
    <source>
        <tissue evidence="3">Whole body</tissue>
    </source>
</reference>
<dbReference type="PANTHER" id="PTHR21255">
    <property type="entry name" value="T-COMPLEX-ASSOCIATED-TESTIS-EXPRESSED 1/ DYNEIN LIGHT CHAIN"/>
    <property type="match status" value="1"/>
</dbReference>
<gene>
    <name evidence="3" type="primary">LOC107064184</name>
</gene>
<dbReference type="InterPro" id="IPR038586">
    <property type="entry name" value="Tctex-1-like_sf"/>
</dbReference>
<protein>
    <submittedName>
        <fullName evidence="3">Tctex1 domain-containing protein 1-like isoform X1</fullName>
    </submittedName>
</protein>
<keyword evidence="2" id="KW-1185">Reference proteome</keyword>
<sequence length="160" mass="18443">MSTEKSFVSHRNKMPSIVKGSSGLGTTRPSIFFRKIKGGLKIPRYMNTYRLESFSPFKVEVVDKILKDVMISSLDNIKYHPVVCLQICKDMSAKVCDLLFKKSYDRYKYTVIMTIVQKRRQGVDTKMACLWDANRDNYCTHVLESAEFIALGLVIATYYE</sequence>
<dbReference type="PANTHER" id="PTHR21255:SF65">
    <property type="entry name" value="TCTEX1 DOMAIN-CONTAINING PROTEIN 2"/>
    <property type="match status" value="1"/>
</dbReference>
<evidence type="ECO:0000256" key="1">
    <source>
        <dbReference type="ARBA" id="ARBA00005361"/>
    </source>
</evidence>
<organism evidence="2 3">
    <name type="scientific">Polistes dominula</name>
    <name type="common">European paper wasp</name>
    <name type="synonym">Vespa dominula</name>
    <dbReference type="NCBI Taxonomy" id="743375"/>
    <lineage>
        <taxon>Eukaryota</taxon>
        <taxon>Metazoa</taxon>
        <taxon>Ecdysozoa</taxon>
        <taxon>Arthropoda</taxon>
        <taxon>Hexapoda</taxon>
        <taxon>Insecta</taxon>
        <taxon>Pterygota</taxon>
        <taxon>Neoptera</taxon>
        <taxon>Endopterygota</taxon>
        <taxon>Hymenoptera</taxon>
        <taxon>Apocrita</taxon>
        <taxon>Aculeata</taxon>
        <taxon>Vespoidea</taxon>
        <taxon>Vespidae</taxon>
        <taxon>Polistinae</taxon>
        <taxon>Polistini</taxon>
        <taxon>Polistes</taxon>
    </lineage>
</organism>
<dbReference type="Gene3D" id="3.30.1140.40">
    <property type="entry name" value="Tctex-1"/>
    <property type="match status" value="1"/>
</dbReference>
<dbReference type="Proteomes" id="UP000694924">
    <property type="component" value="Unplaced"/>
</dbReference>
<proteinExistence type="inferred from homology"/>
<dbReference type="InterPro" id="IPR005334">
    <property type="entry name" value="Tctex-1-like"/>
</dbReference>
<evidence type="ECO:0000313" key="2">
    <source>
        <dbReference type="Proteomes" id="UP000694924"/>
    </source>
</evidence>
<dbReference type="RefSeq" id="XP_015172078.1">
    <property type="nucleotide sequence ID" value="XM_015316592.1"/>
</dbReference>
<accession>A0ABM1HVU1</accession>
<evidence type="ECO:0000313" key="3">
    <source>
        <dbReference type="RefSeq" id="XP_015172078.1"/>
    </source>
</evidence>
<dbReference type="Pfam" id="PF03645">
    <property type="entry name" value="Tctex-1"/>
    <property type="match status" value="1"/>
</dbReference>